<dbReference type="Gene3D" id="3.30.830.10">
    <property type="entry name" value="Metalloenzyme, LuxS/M16 peptidase-like"/>
    <property type="match status" value="2"/>
</dbReference>
<dbReference type="InterPro" id="IPR050361">
    <property type="entry name" value="MPP/UQCRC_Complex"/>
</dbReference>
<sequence>MKKLDIEKRNFSSGLTAQVVLRKGFKQKFFGIIVDFGSSDKQIPGSAHYLEHLLFSKKSGDITERFDEIGASTNAFTSYNATMFYASSIDNVSKTVDLLFELVGDPNFSKKSIDKERPIIAQELAMYRDEPTWPISDSIMKQLFGESNLGLDIGGTSQTIKQINSRNLARIYRENYTANNMHFIAVGDFAPSAITRLFSQVKKLDKQYLQSGPKRDHTFKSEAGKLGITEFKNKTEVPYFCLGIKLPDFKKVLVNNDLGQILFEIMLESMLGEKSAWYQEKMLHGELTSPLQFDVNYTRQGNFVTILGINNGDSLLSDLKTTLFASEKYTKQMNELRELFEMLKKVSLATLLAAFNNLSDLGFELAEEAIHDENIFDTLKLLQRMSFEEYWQICQDLLAESKTCSVFSTIE</sequence>
<name>A0AAP3GW20_9LACO</name>
<feature type="domain" description="Peptidase M16 N-terminal" evidence="1">
    <location>
        <begin position="31"/>
        <end position="156"/>
    </location>
</feature>
<dbReference type="PANTHER" id="PTHR11851">
    <property type="entry name" value="METALLOPROTEASE"/>
    <property type="match status" value="1"/>
</dbReference>
<dbReference type="InterPro" id="IPR011765">
    <property type="entry name" value="Pept_M16_N"/>
</dbReference>
<protein>
    <submittedName>
        <fullName evidence="3">Insulinase family protein</fullName>
    </submittedName>
</protein>
<organism evidence="3 4">
    <name type="scientific">Lactobacillus mulieris</name>
    <dbReference type="NCBI Taxonomy" id="2508708"/>
    <lineage>
        <taxon>Bacteria</taxon>
        <taxon>Bacillati</taxon>
        <taxon>Bacillota</taxon>
        <taxon>Bacilli</taxon>
        <taxon>Lactobacillales</taxon>
        <taxon>Lactobacillaceae</taxon>
        <taxon>Lactobacillus</taxon>
    </lineage>
</organism>
<dbReference type="InterPro" id="IPR011249">
    <property type="entry name" value="Metalloenz_LuxS/M16"/>
</dbReference>
<dbReference type="SUPFAM" id="SSF63411">
    <property type="entry name" value="LuxS/MPP-like metallohydrolase"/>
    <property type="match status" value="1"/>
</dbReference>
<dbReference type="AlphaFoldDB" id="A0AAP3GW20"/>
<dbReference type="RefSeq" id="WP_006587023.1">
    <property type="nucleotide sequence ID" value="NZ_CABMGH010000063.1"/>
</dbReference>
<dbReference type="InterPro" id="IPR007863">
    <property type="entry name" value="Peptidase_M16_C"/>
</dbReference>
<feature type="domain" description="Peptidase M16 C-terminal" evidence="2">
    <location>
        <begin position="164"/>
        <end position="294"/>
    </location>
</feature>
<accession>A0AAP3GW20</accession>
<evidence type="ECO:0000313" key="3">
    <source>
        <dbReference type="EMBL" id="MCZ3843916.1"/>
    </source>
</evidence>
<evidence type="ECO:0000259" key="2">
    <source>
        <dbReference type="Pfam" id="PF05193"/>
    </source>
</evidence>
<reference evidence="3" key="1">
    <citation type="submission" date="2022-01" db="EMBL/GenBank/DDBJ databases">
        <title>VMRC isolate genome collection.</title>
        <authorList>
            <person name="France M."/>
            <person name="Rutt L."/>
            <person name="Humphrys M."/>
            <person name="Ravel J."/>
        </authorList>
    </citation>
    <scope>NUCLEOTIDE SEQUENCE</scope>
    <source>
        <strain evidence="3">C0127B5</strain>
    </source>
</reference>
<comment type="caution">
    <text evidence="3">The sequence shown here is derived from an EMBL/GenBank/DDBJ whole genome shotgun (WGS) entry which is preliminary data.</text>
</comment>
<dbReference type="Pfam" id="PF00675">
    <property type="entry name" value="Peptidase_M16"/>
    <property type="match status" value="1"/>
</dbReference>
<evidence type="ECO:0000259" key="1">
    <source>
        <dbReference type="Pfam" id="PF00675"/>
    </source>
</evidence>
<dbReference type="Proteomes" id="UP001213015">
    <property type="component" value="Unassembled WGS sequence"/>
</dbReference>
<gene>
    <name evidence="3" type="ORF">L2422_00055</name>
</gene>
<proteinExistence type="predicted"/>
<dbReference type="EMBL" id="JAKHLF010000001">
    <property type="protein sequence ID" value="MCZ3843916.1"/>
    <property type="molecule type" value="Genomic_DNA"/>
</dbReference>
<dbReference type="Pfam" id="PF05193">
    <property type="entry name" value="Peptidase_M16_C"/>
    <property type="match status" value="1"/>
</dbReference>
<dbReference type="PANTHER" id="PTHR11851:SF134">
    <property type="entry name" value="ZINC-DEPENDENT PROTEASE"/>
    <property type="match status" value="1"/>
</dbReference>
<evidence type="ECO:0000313" key="4">
    <source>
        <dbReference type="Proteomes" id="UP001213015"/>
    </source>
</evidence>
<dbReference type="GO" id="GO:0046872">
    <property type="term" value="F:metal ion binding"/>
    <property type="evidence" value="ECO:0007669"/>
    <property type="project" value="InterPro"/>
</dbReference>